<evidence type="ECO:0000256" key="1">
    <source>
        <dbReference type="SAM" id="MobiDB-lite"/>
    </source>
</evidence>
<protein>
    <submittedName>
        <fullName evidence="2">Uncharacterized protein</fullName>
    </submittedName>
</protein>
<evidence type="ECO:0000313" key="3">
    <source>
        <dbReference type="Proteomes" id="UP000008710"/>
    </source>
</evidence>
<accession>Q0S106</accession>
<evidence type="ECO:0000313" key="2">
    <source>
        <dbReference type="EMBL" id="ABG98780.1"/>
    </source>
</evidence>
<dbReference type="EMBL" id="CP000431">
    <property type="protein sequence ID" value="ABG98780.1"/>
    <property type="molecule type" value="Genomic_DNA"/>
</dbReference>
<dbReference type="SUPFAM" id="SSF54593">
    <property type="entry name" value="Glyoxalase/Bleomycin resistance protein/Dihydroxybiphenyl dioxygenase"/>
    <property type="match status" value="1"/>
</dbReference>
<reference evidence="3" key="1">
    <citation type="journal article" date="2006" name="Proc. Natl. Acad. Sci. U.S.A.">
        <title>The complete genome of Rhodococcus sp. RHA1 provides insights into a catabolic powerhouse.</title>
        <authorList>
            <person name="McLeod M.P."/>
            <person name="Warren R.L."/>
            <person name="Hsiao W.W.L."/>
            <person name="Araki N."/>
            <person name="Myhre M."/>
            <person name="Fernandes C."/>
            <person name="Miyazawa D."/>
            <person name="Wong W."/>
            <person name="Lillquist A.L."/>
            <person name="Wang D."/>
            <person name="Dosanjh M."/>
            <person name="Hara H."/>
            <person name="Petrescu A."/>
            <person name="Morin R.D."/>
            <person name="Yang G."/>
            <person name="Stott J.M."/>
            <person name="Schein J.E."/>
            <person name="Shin H."/>
            <person name="Smailus D."/>
            <person name="Siddiqui A.S."/>
            <person name="Marra M.A."/>
            <person name="Jones S.J.M."/>
            <person name="Holt R."/>
            <person name="Brinkman F.S.L."/>
            <person name="Miyauchi K."/>
            <person name="Fukuda M."/>
            <person name="Davies J.E."/>
            <person name="Mohn W.W."/>
            <person name="Eltis L.D."/>
        </authorList>
    </citation>
    <scope>NUCLEOTIDE SEQUENCE [LARGE SCALE GENOMIC DNA]</scope>
    <source>
        <strain evidence="3">RHA1</strain>
    </source>
</reference>
<dbReference type="Proteomes" id="UP000008710">
    <property type="component" value="Chromosome"/>
</dbReference>
<dbReference type="Gene3D" id="3.10.180.10">
    <property type="entry name" value="2,3-Dihydroxybiphenyl 1,2-Dioxygenase, domain 1"/>
    <property type="match status" value="1"/>
</dbReference>
<dbReference type="AlphaFoldDB" id="Q0S106"/>
<feature type="region of interest" description="Disordered" evidence="1">
    <location>
        <begin position="75"/>
        <end position="108"/>
    </location>
</feature>
<dbReference type="KEGG" id="rha:RHA1_ro07014"/>
<feature type="region of interest" description="Disordered" evidence="1">
    <location>
        <begin position="201"/>
        <end position="230"/>
    </location>
</feature>
<dbReference type="InterPro" id="IPR029068">
    <property type="entry name" value="Glyas_Bleomycin-R_OHBP_Dase"/>
</dbReference>
<dbReference type="HOGENOM" id="CLU_1204046_0_0_11"/>
<feature type="compositionally biased region" description="Low complexity" evidence="1">
    <location>
        <begin position="216"/>
        <end position="230"/>
    </location>
</feature>
<organism evidence="2 3">
    <name type="scientific">Rhodococcus jostii (strain RHA1)</name>
    <dbReference type="NCBI Taxonomy" id="101510"/>
    <lineage>
        <taxon>Bacteria</taxon>
        <taxon>Bacillati</taxon>
        <taxon>Actinomycetota</taxon>
        <taxon>Actinomycetes</taxon>
        <taxon>Mycobacteriales</taxon>
        <taxon>Nocardiaceae</taxon>
        <taxon>Rhodococcus</taxon>
    </lineage>
</organism>
<feature type="compositionally biased region" description="Basic and acidic residues" evidence="1">
    <location>
        <begin position="75"/>
        <end position="100"/>
    </location>
</feature>
<proteinExistence type="predicted"/>
<name>Q0S106_RHOJR</name>
<dbReference type="eggNOG" id="COG0346">
    <property type="taxonomic scope" value="Bacteria"/>
</dbReference>
<gene>
    <name evidence="2" type="ordered locus">RHA1_ro07014</name>
</gene>
<sequence length="230" mass="25398">MKPGRVNAVVSVVDVEAAVAWYTTFFGRPADRHLPDLAEWQLTGKSALQLALDPYGAGSSIVAFEVDGMDGVPADLEHRDIIPGNDHRRDSDDHRPRRQPDQNSGASPVVIVYAVAPNPLQENLFEAPTRNTPPLRPGAPMPRPPPGEHDFRPTLGEELARIDLTVRAKRLEDLPTDRVAAVAEQIAHRRTYRPPVLRSRHRAHTTPDGSDRCLRPRTVGTRGVRGPHLC</sequence>